<feature type="domain" description="Fibrinogen C-terminal" evidence="4">
    <location>
        <begin position="44"/>
        <end position="104"/>
    </location>
</feature>
<dbReference type="EMBL" id="QXTG01000003">
    <property type="protein sequence ID" value="RIX26627.1"/>
    <property type="molecule type" value="Genomic_DNA"/>
</dbReference>
<dbReference type="OrthoDB" id="9802683at2"/>
<keyword evidence="6" id="KW-1185">Reference proteome</keyword>
<dbReference type="InterPro" id="IPR036116">
    <property type="entry name" value="FN3_sf"/>
</dbReference>
<dbReference type="GO" id="GO:0005975">
    <property type="term" value="P:carbohydrate metabolic process"/>
    <property type="evidence" value="ECO:0007669"/>
    <property type="project" value="UniProtKB-ARBA"/>
</dbReference>
<evidence type="ECO:0000313" key="5">
    <source>
        <dbReference type="EMBL" id="RIX26627.1"/>
    </source>
</evidence>
<dbReference type="Gene3D" id="3.90.215.10">
    <property type="entry name" value="Gamma Fibrinogen, chain A, domain 1"/>
    <property type="match status" value="1"/>
</dbReference>
<dbReference type="SUPFAM" id="SSF49785">
    <property type="entry name" value="Galactose-binding domain-like"/>
    <property type="match status" value="2"/>
</dbReference>
<reference evidence="6" key="1">
    <citation type="submission" date="2018-09" db="EMBL/GenBank/DDBJ databases">
        <authorList>
            <person name="Kim I."/>
        </authorList>
    </citation>
    <scope>NUCLEOTIDE SEQUENCE [LARGE SCALE GENOMIC DNA]</scope>
    <source>
        <strain evidence="6">DD4a</strain>
    </source>
</reference>
<dbReference type="SUPFAM" id="SSF56496">
    <property type="entry name" value="Fibrinogen C-terminal domain-like"/>
    <property type="match status" value="1"/>
</dbReference>
<dbReference type="InterPro" id="IPR008979">
    <property type="entry name" value="Galactose-bd-like_sf"/>
</dbReference>
<accession>A0A3A1U1Z8</accession>
<evidence type="ECO:0000259" key="4">
    <source>
        <dbReference type="PROSITE" id="PS51406"/>
    </source>
</evidence>
<sequence length="1127" mass="116022">MSSSPSAARRLSTRFLPAIALAGALVLGTQTAPAIAAAPAPDGSSTARAAASCWEVKQNAPDAPSGIYWLYTPALTAPQQFYCDQTTDGGGWVLIGRGREDWSQSGEGYGTPAQVRNTVDGTSAFAARELSARTIGALLNDAPVSSLPDGVRLRRASAADGSAWQEVRFTFSSPRNDWSWLFADLQRVGTWSFDGTTGAGGTTKSFGSDQAFRRVQTTVNKSVGYQNGFGFGNTVAGSTAATSYIWKGATGYARPFTQVYLRPKLMSSAIETAFPTGGTAARTQPSVASSLALPTVYGVNGLGAAGTGIQDTEVSAFTESKGAVYVGGNFAQVQRDSSGTGRVAQSYLAAFDVRTGSYIPGFTPKFNNQVKAVATLPDGRIVAGGDFSSVNGVAENGLVVLDPTTGAIDQAFTGRLINALSTSGGQATVRALDVQGKWLYVGGSFTHAVGGSSTAQVYSRGAVRLSVTDGTPDRSWTTEFDGTVISLDASPKGDRVYFAGYFANDKGTPTLRAAALDTTSGAVIPWTVDFTSASASYQQAVQEVGDRVWIGGSEHMVFSYHRSDMSEASTNLTSSEGGDGQAFGSDGTNVYAGCHCYLANYSDAKTHNWTDPGTAWTQASKIEATGAWNATTGTYVPAFSPSFNEREGAGTWAIFTDSTGVTWMGGDFTAVRTGSTGKVWAGGYARFAPNDSTAPTAPTGLTVVPSSTGVTVSWKGSTDASGAVTYQVMRDDRVVATTTSTSIDLPSVDGDPNYFVRAADASLNLSASTPAVKTTITPPPSSAGTLVADGSSWSWATSADAGWAAAAYDASGWASGSAPLGWGDSSIATTVSTAASKPLTTYYRKQITINAPDTLGAVTLSTRADDGVVVYVNGVEVGRSNMPSGAIGSGTYASSAVSTKSATAAPVTFTVPSSRFVQGENVIAAEVHANYRTTPNSSFDLSAVAGGSSPTPGQPLASGTTVLADQSAWSYWHDSTAVAAGWSASAFDDTGWPTARAALGWGTGAIASQLPAPASGRPLTTYFRSAFVIPDGGLPSTGLTLTTRADDGVAVFVNGVEVGRANLPTGTLTAGTYALSAPSTSTATSNPVTFTVPASLLRPGRNVIAAEMHSNYRTTPSASFDLAAVVR</sequence>
<comment type="caution">
    <text evidence="5">The sequence shown here is derived from an EMBL/GenBank/DDBJ whole genome shotgun (WGS) entry which is preliminary data.</text>
</comment>
<dbReference type="SUPFAM" id="SSF50998">
    <property type="entry name" value="Quinoprotein alcohol dehydrogenase-like"/>
    <property type="match status" value="1"/>
</dbReference>
<keyword evidence="3" id="KW-0732">Signal</keyword>
<keyword evidence="2" id="KW-0964">Secreted</keyword>
<feature type="chain" id="PRO_5017199695" description="Fibrinogen C-terminal domain-containing protein" evidence="3">
    <location>
        <begin position="37"/>
        <end position="1127"/>
    </location>
</feature>
<dbReference type="InterPro" id="IPR036056">
    <property type="entry name" value="Fibrinogen-like_C"/>
</dbReference>
<evidence type="ECO:0000313" key="6">
    <source>
        <dbReference type="Proteomes" id="UP000265742"/>
    </source>
</evidence>
<dbReference type="InterPro" id="IPR014716">
    <property type="entry name" value="Fibrinogen_a/b/g_C_1"/>
</dbReference>
<dbReference type="SUPFAM" id="SSF49265">
    <property type="entry name" value="Fibronectin type III"/>
    <property type="match status" value="1"/>
</dbReference>
<dbReference type="InterPro" id="IPR011047">
    <property type="entry name" value="Quinoprotein_ADH-like_sf"/>
</dbReference>
<dbReference type="PROSITE" id="PS51406">
    <property type="entry name" value="FIBRINOGEN_C_2"/>
    <property type="match status" value="1"/>
</dbReference>
<dbReference type="AlphaFoldDB" id="A0A3A1U1Z8"/>
<evidence type="ECO:0000256" key="2">
    <source>
        <dbReference type="ARBA" id="ARBA00022530"/>
    </source>
</evidence>
<dbReference type="InterPro" id="IPR013783">
    <property type="entry name" value="Ig-like_fold"/>
</dbReference>
<dbReference type="Gene3D" id="2.60.120.260">
    <property type="entry name" value="Galactose-binding domain-like"/>
    <property type="match status" value="2"/>
</dbReference>
<dbReference type="Proteomes" id="UP000265742">
    <property type="component" value="Unassembled WGS sequence"/>
</dbReference>
<keyword evidence="2" id="KW-0272">Extracellular matrix</keyword>
<dbReference type="InterPro" id="IPR002181">
    <property type="entry name" value="Fibrinogen_a/b/g_C_dom"/>
</dbReference>
<feature type="signal peptide" evidence="3">
    <location>
        <begin position="1"/>
        <end position="36"/>
    </location>
</feature>
<organism evidence="5 6">
    <name type="scientific">Amnibacterium setariae</name>
    <dbReference type="NCBI Taxonomy" id="2306585"/>
    <lineage>
        <taxon>Bacteria</taxon>
        <taxon>Bacillati</taxon>
        <taxon>Actinomycetota</taxon>
        <taxon>Actinomycetes</taxon>
        <taxon>Micrococcales</taxon>
        <taxon>Microbacteriaceae</taxon>
        <taxon>Amnibacterium</taxon>
    </lineage>
</organism>
<name>A0A3A1U1Z8_9MICO</name>
<evidence type="ECO:0000256" key="1">
    <source>
        <dbReference type="ARBA" id="ARBA00004498"/>
    </source>
</evidence>
<comment type="subcellular location">
    <subcellularLocation>
        <location evidence="1">Secreted</location>
        <location evidence="1">Extracellular space</location>
        <location evidence="1">Extracellular matrix</location>
    </subcellularLocation>
</comment>
<gene>
    <name evidence="5" type="ORF">D1781_17085</name>
</gene>
<dbReference type="NCBIfam" id="NF040941">
    <property type="entry name" value="GGGWT_bact"/>
    <property type="match status" value="1"/>
</dbReference>
<dbReference type="Gene3D" id="2.60.40.10">
    <property type="entry name" value="Immunoglobulins"/>
    <property type="match status" value="1"/>
</dbReference>
<proteinExistence type="predicted"/>
<evidence type="ECO:0000256" key="3">
    <source>
        <dbReference type="SAM" id="SignalP"/>
    </source>
</evidence>
<dbReference type="RefSeq" id="WP_119483703.1">
    <property type="nucleotide sequence ID" value="NZ_QXTG01000003.1"/>
</dbReference>
<protein>
    <recommendedName>
        <fullName evidence="4">Fibrinogen C-terminal domain-containing protein</fullName>
    </recommendedName>
</protein>